<evidence type="ECO:0000256" key="25">
    <source>
        <dbReference type="ARBA" id="ARBA00081925"/>
    </source>
</evidence>
<dbReference type="Proteomes" id="UP000014500">
    <property type="component" value="Unassembled WGS sequence"/>
</dbReference>
<feature type="transmembrane region" description="Helical" evidence="26">
    <location>
        <begin position="371"/>
        <end position="391"/>
    </location>
</feature>
<keyword evidence="14" id="KW-0968">Cytoplasmic vesicle</keyword>
<dbReference type="STRING" id="126957.T1IXH3"/>
<proteinExistence type="predicted"/>
<evidence type="ECO:0000256" key="19">
    <source>
        <dbReference type="ARBA" id="ARBA00051447"/>
    </source>
</evidence>
<dbReference type="SUPFAM" id="SSF103473">
    <property type="entry name" value="MFS general substrate transporter"/>
    <property type="match status" value="1"/>
</dbReference>
<evidence type="ECO:0000256" key="8">
    <source>
        <dbReference type="ARBA" id="ARBA00022847"/>
    </source>
</evidence>
<comment type="catalytic activity">
    <reaction evidence="16">
        <text>L-aspartate(out) = L-aspartate(in)</text>
        <dbReference type="Rhea" id="RHEA:66332"/>
        <dbReference type="ChEBI" id="CHEBI:29991"/>
    </reaction>
    <physiologicalReaction direction="left-to-right" evidence="16">
        <dbReference type="Rhea" id="RHEA:66333"/>
    </physiologicalReaction>
</comment>
<evidence type="ECO:0000256" key="22">
    <source>
        <dbReference type="ARBA" id="ARBA00069713"/>
    </source>
</evidence>
<dbReference type="InterPro" id="IPR011701">
    <property type="entry name" value="MFS"/>
</dbReference>
<dbReference type="PROSITE" id="PS50850">
    <property type="entry name" value="MFS"/>
    <property type="match status" value="1"/>
</dbReference>
<dbReference type="InterPro" id="IPR020846">
    <property type="entry name" value="MFS_dom"/>
</dbReference>
<evidence type="ECO:0000256" key="4">
    <source>
        <dbReference type="ARBA" id="ARBA00004656"/>
    </source>
</evidence>
<comment type="function">
    <text evidence="21">Receptor for CM101, a polysaccharide produced by group B Streptococcus with antipathoangiogenic properties.</text>
</comment>
<accession>T1IXH3</accession>
<dbReference type="AlphaFoldDB" id="T1IXH3"/>
<feature type="transmembrane region" description="Helical" evidence="26">
    <location>
        <begin position="338"/>
        <end position="359"/>
    </location>
</feature>
<keyword evidence="29" id="KW-1185">Reference proteome</keyword>
<evidence type="ECO:0000256" key="5">
    <source>
        <dbReference type="ARBA" id="ARBA00022448"/>
    </source>
</evidence>
<evidence type="ECO:0000256" key="2">
    <source>
        <dbReference type="ARBA" id="ARBA00004554"/>
    </source>
</evidence>
<protein>
    <recommendedName>
        <fullName evidence="22">Sialin</fullName>
    </recommendedName>
    <alternativeName>
        <fullName evidence="25">H(+)/nitrate cotransporter</fullName>
    </alternativeName>
    <alternativeName>
        <fullName evidence="23">H(+)/sialic acid cotransporter</fullName>
    </alternativeName>
    <alternativeName>
        <fullName evidence="24">Vesicular excitatory amino acid transporter</fullName>
    </alternativeName>
</protein>
<dbReference type="PANTHER" id="PTHR11662:SF455">
    <property type="entry name" value="GH23975P"/>
    <property type="match status" value="1"/>
</dbReference>
<keyword evidence="8" id="KW-0769">Symport</keyword>
<evidence type="ECO:0000256" key="23">
    <source>
        <dbReference type="ARBA" id="ARBA00080244"/>
    </source>
</evidence>
<dbReference type="FunFam" id="1.20.1250.20:FF:000067">
    <property type="entry name" value="sialin isoform X2"/>
    <property type="match status" value="1"/>
</dbReference>
<dbReference type="GO" id="GO:0030672">
    <property type="term" value="C:synaptic vesicle membrane"/>
    <property type="evidence" value="ECO:0007669"/>
    <property type="project" value="UniProtKB-SubCell"/>
</dbReference>
<evidence type="ECO:0000256" key="10">
    <source>
        <dbReference type="ARBA" id="ARBA00023018"/>
    </source>
</evidence>
<dbReference type="PANTHER" id="PTHR11662">
    <property type="entry name" value="SOLUTE CARRIER FAMILY 17"/>
    <property type="match status" value="1"/>
</dbReference>
<keyword evidence="11 26" id="KW-0472">Membrane</keyword>
<dbReference type="EMBL" id="JH431647">
    <property type="status" value="NOT_ANNOTATED_CDS"/>
    <property type="molecule type" value="Genomic_DNA"/>
</dbReference>
<evidence type="ECO:0000256" key="26">
    <source>
        <dbReference type="SAM" id="Phobius"/>
    </source>
</evidence>
<evidence type="ECO:0000256" key="15">
    <source>
        <dbReference type="ARBA" id="ARBA00050101"/>
    </source>
</evidence>
<dbReference type="InterPro" id="IPR050382">
    <property type="entry name" value="MFS_Na/Anion_cotransporter"/>
</dbReference>
<feature type="transmembrane region" description="Helical" evidence="26">
    <location>
        <begin position="184"/>
        <end position="203"/>
    </location>
</feature>
<evidence type="ECO:0000256" key="11">
    <source>
        <dbReference type="ARBA" id="ARBA00023136"/>
    </source>
</evidence>
<evidence type="ECO:0000256" key="20">
    <source>
        <dbReference type="ARBA" id="ARBA00051612"/>
    </source>
</evidence>
<dbReference type="GO" id="GO:0015293">
    <property type="term" value="F:symporter activity"/>
    <property type="evidence" value="ECO:0007669"/>
    <property type="project" value="UniProtKB-KW"/>
</dbReference>
<evidence type="ECO:0000256" key="1">
    <source>
        <dbReference type="ARBA" id="ARBA00004432"/>
    </source>
</evidence>
<dbReference type="GO" id="GO:0006820">
    <property type="term" value="P:monoatomic anion transport"/>
    <property type="evidence" value="ECO:0007669"/>
    <property type="project" value="TreeGrafter"/>
</dbReference>
<reference evidence="29" key="1">
    <citation type="submission" date="2011-05" db="EMBL/GenBank/DDBJ databases">
        <authorList>
            <person name="Richards S.R."/>
            <person name="Qu J."/>
            <person name="Jiang H."/>
            <person name="Jhangiani S.N."/>
            <person name="Agravi P."/>
            <person name="Goodspeed R."/>
            <person name="Gross S."/>
            <person name="Mandapat C."/>
            <person name="Jackson L."/>
            <person name="Mathew T."/>
            <person name="Pu L."/>
            <person name="Thornton R."/>
            <person name="Saada N."/>
            <person name="Wilczek-Boney K.B."/>
            <person name="Lee S."/>
            <person name="Kovar C."/>
            <person name="Wu Y."/>
            <person name="Scherer S.E."/>
            <person name="Worley K.C."/>
            <person name="Muzny D.M."/>
            <person name="Gibbs R."/>
        </authorList>
    </citation>
    <scope>NUCLEOTIDE SEQUENCE</scope>
    <source>
        <strain evidence="29">Brora</strain>
    </source>
</reference>
<feature type="transmembrane region" description="Helical" evidence="26">
    <location>
        <begin position="314"/>
        <end position="332"/>
    </location>
</feature>
<dbReference type="GO" id="GO:0046942">
    <property type="term" value="P:carboxylic acid transport"/>
    <property type="evidence" value="ECO:0007669"/>
    <property type="project" value="UniProtKB-ARBA"/>
</dbReference>
<comment type="catalytic activity">
    <reaction evidence="19">
        <text>L-glutamate(out) = L-glutamate(in)</text>
        <dbReference type="Rhea" id="RHEA:66336"/>
        <dbReference type="ChEBI" id="CHEBI:29985"/>
    </reaction>
    <physiologicalReaction direction="left-to-right" evidence="19">
        <dbReference type="Rhea" id="RHEA:66337"/>
    </physiologicalReaction>
</comment>
<feature type="transmembrane region" description="Helical" evidence="26">
    <location>
        <begin position="42"/>
        <end position="59"/>
    </location>
</feature>
<feature type="domain" description="Major facilitator superfamily (MFS) profile" evidence="27">
    <location>
        <begin position="40"/>
        <end position="455"/>
    </location>
</feature>
<evidence type="ECO:0000313" key="29">
    <source>
        <dbReference type="Proteomes" id="UP000014500"/>
    </source>
</evidence>
<dbReference type="PhylomeDB" id="T1IXH3"/>
<keyword evidence="13" id="KW-0458">Lysosome</keyword>
<evidence type="ECO:0000256" key="21">
    <source>
        <dbReference type="ARBA" id="ARBA00056891"/>
    </source>
</evidence>
<keyword evidence="6" id="KW-1003">Cell membrane</keyword>
<feature type="transmembrane region" description="Helical" evidence="26">
    <location>
        <begin position="403"/>
        <end position="424"/>
    </location>
</feature>
<dbReference type="GO" id="GO:0005765">
    <property type="term" value="C:lysosomal membrane"/>
    <property type="evidence" value="ECO:0007669"/>
    <property type="project" value="UniProtKB-SubCell"/>
</dbReference>
<organism evidence="28 29">
    <name type="scientific">Strigamia maritima</name>
    <name type="common">European centipede</name>
    <name type="synonym">Geophilus maritimus</name>
    <dbReference type="NCBI Taxonomy" id="126957"/>
    <lineage>
        <taxon>Eukaryota</taxon>
        <taxon>Metazoa</taxon>
        <taxon>Ecdysozoa</taxon>
        <taxon>Arthropoda</taxon>
        <taxon>Myriapoda</taxon>
        <taxon>Chilopoda</taxon>
        <taxon>Pleurostigmophora</taxon>
        <taxon>Geophilomorpha</taxon>
        <taxon>Linotaeniidae</taxon>
        <taxon>Strigamia</taxon>
    </lineage>
</organism>
<evidence type="ECO:0000256" key="12">
    <source>
        <dbReference type="ARBA" id="ARBA00023180"/>
    </source>
</evidence>
<feature type="transmembrane region" description="Helical" evidence="26">
    <location>
        <begin position="97"/>
        <end position="116"/>
    </location>
</feature>
<keyword evidence="5" id="KW-0813">Transport</keyword>
<dbReference type="Pfam" id="PF07690">
    <property type="entry name" value="MFS_1"/>
    <property type="match status" value="1"/>
</dbReference>
<keyword evidence="9 26" id="KW-1133">Transmembrane helix</keyword>
<dbReference type="FunFam" id="1.20.1250.20:FF:000003">
    <property type="entry name" value="Solute carrier family 17 member 3"/>
    <property type="match status" value="1"/>
</dbReference>
<comment type="catalytic activity">
    <reaction evidence="20">
        <text>D-glucuronate(out) + H(+)(out) = D-glucuronate(in) + H(+)(in)</text>
        <dbReference type="Rhea" id="RHEA:72591"/>
        <dbReference type="ChEBI" id="CHEBI:15378"/>
        <dbReference type="ChEBI" id="CHEBI:58720"/>
    </reaction>
    <physiologicalReaction direction="left-to-right" evidence="20">
        <dbReference type="Rhea" id="RHEA:72592"/>
    </physiologicalReaction>
</comment>
<feature type="transmembrane region" description="Helical" evidence="26">
    <location>
        <begin position="123"/>
        <end position="142"/>
    </location>
</feature>
<dbReference type="CDD" id="cd17318">
    <property type="entry name" value="MFS_SLC17"/>
    <property type="match status" value="1"/>
</dbReference>
<dbReference type="Gene3D" id="1.20.1250.20">
    <property type="entry name" value="MFS general substrate transporter like domains"/>
    <property type="match status" value="2"/>
</dbReference>
<evidence type="ECO:0000313" key="28">
    <source>
        <dbReference type="EnsemblMetazoa" id="SMAR005906-PA"/>
    </source>
</evidence>
<comment type="subcellular location">
    <subcellularLocation>
        <location evidence="2">Basolateral cell membrane</location>
        <topology evidence="2">Multi-pass membrane protein</topology>
    </subcellularLocation>
    <subcellularLocation>
        <location evidence="3">Cytoplasmic vesicle</location>
        <location evidence="3">Secretory vesicle membrane</location>
        <topology evidence="3">Multi-pass membrane protein</topology>
    </subcellularLocation>
    <subcellularLocation>
        <location evidence="1">Cytoplasmic vesicle</location>
        <location evidence="1">Secretory vesicle</location>
        <location evidence="1">Synaptic vesicle membrane</location>
    </subcellularLocation>
    <subcellularLocation>
        <location evidence="4">Lysosome membrane</location>
    </subcellularLocation>
</comment>
<dbReference type="InterPro" id="IPR036259">
    <property type="entry name" value="MFS_trans_sf"/>
</dbReference>
<feature type="transmembrane region" description="Helical" evidence="26">
    <location>
        <begin position="215"/>
        <end position="234"/>
    </location>
</feature>
<keyword evidence="7 26" id="KW-0812">Transmembrane</keyword>
<reference evidence="28" key="2">
    <citation type="submission" date="2015-02" db="UniProtKB">
        <authorList>
            <consortium name="EnsemblMetazoa"/>
        </authorList>
    </citation>
    <scope>IDENTIFICATION</scope>
</reference>
<evidence type="ECO:0000256" key="18">
    <source>
        <dbReference type="ARBA" id="ARBA00051403"/>
    </source>
</evidence>
<comment type="catalytic activity">
    <reaction evidence="17">
        <text>N-acetylneuraminate(in) + H(+)(in) = N-acetylneuraminate(out) + H(+)(out)</text>
        <dbReference type="Rhea" id="RHEA:28987"/>
        <dbReference type="ChEBI" id="CHEBI:15378"/>
        <dbReference type="ChEBI" id="CHEBI:35418"/>
    </reaction>
    <physiologicalReaction direction="right-to-left" evidence="17">
        <dbReference type="Rhea" id="RHEA:28989"/>
    </physiologicalReaction>
</comment>
<evidence type="ECO:0000256" key="9">
    <source>
        <dbReference type="ARBA" id="ARBA00022989"/>
    </source>
</evidence>
<evidence type="ECO:0000256" key="17">
    <source>
        <dbReference type="ARBA" id="ARBA00050625"/>
    </source>
</evidence>
<dbReference type="eggNOG" id="KOG2532">
    <property type="taxonomic scope" value="Eukaryota"/>
</dbReference>
<dbReference type="HOGENOM" id="CLU_001265_5_0_1"/>
<keyword evidence="12" id="KW-0325">Glycoprotein</keyword>
<sequence>MDTADEKTELCKSDSKNKLTPILDQHVPTTRHHWWQLIPKRYLVACMAFLGFCNVYILRANLSVAIVDMVANKSHIENGTIIYKQEFNWDTKLQGTILGAFFYGYIVTQIPGGWMATYFGGKIIFGIGVMLTALLTLLTPFAARLSVYALIAVRVLEGLTEGLAYPAIHALWTHWAPPMEKTRLATIAFSGSYIGMTLAFPISGLLAQHLGWPSIFYFFGIIAFIWWLLWIYIIRETPQQHETITRYELDFIQDSIGISLQPQDNNPPWSHVFTSLPVWAIVLAHFSENWGFYTMLTGLPTFIKDVLKMELEQLGFISGMIIQAIFMLVVALSMTRITVIICLTIAIGIGGFVWSAFGVNHLDIAPRFASLLMGLSNCIATIPGIITPILNGQIVVNKSESEWQMIFFIASGVYLGGAIFYGLFASGEPQKWAESTSYSSCTDVHSAEEIPFANE</sequence>
<name>T1IXH3_STRMM</name>
<comment type="catalytic activity">
    <reaction evidence="15">
        <text>2 nitrate(out) + H(+)(out) = 2 nitrate(in) + H(+)(in)</text>
        <dbReference type="Rhea" id="RHEA:71539"/>
        <dbReference type="ChEBI" id="CHEBI:15378"/>
        <dbReference type="ChEBI" id="CHEBI:17632"/>
    </reaction>
    <physiologicalReaction direction="left-to-right" evidence="15">
        <dbReference type="Rhea" id="RHEA:71540"/>
    </physiologicalReaction>
</comment>
<dbReference type="OMA" id="WAPPMEK"/>
<evidence type="ECO:0000256" key="7">
    <source>
        <dbReference type="ARBA" id="ARBA00022692"/>
    </source>
</evidence>
<evidence type="ECO:0000256" key="13">
    <source>
        <dbReference type="ARBA" id="ARBA00023228"/>
    </source>
</evidence>
<comment type="catalytic activity">
    <reaction evidence="18">
        <text>N-acetyl-L-aspartyl-L-glutamate(out) = N-acetyl-L-aspartyl-L-glutamate(in)</text>
        <dbReference type="Rhea" id="RHEA:72599"/>
        <dbReference type="ChEBI" id="CHEBI:76931"/>
    </reaction>
    <physiologicalReaction direction="left-to-right" evidence="18">
        <dbReference type="Rhea" id="RHEA:72600"/>
    </physiologicalReaction>
</comment>
<evidence type="ECO:0000256" key="3">
    <source>
        <dbReference type="ARBA" id="ARBA00004638"/>
    </source>
</evidence>
<evidence type="ECO:0000256" key="24">
    <source>
        <dbReference type="ARBA" id="ARBA00081195"/>
    </source>
</evidence>
<evidence type="ECO:0000256" key="16">
    <source>
        <dbReference type="ARBA" id="ARBA00050554"/>
    </source>
</evidence>
<evidence type="ECO:0000256" key="14">
    <source>
        <dbReference type="ARBA" id="ARBA00023329"/>
    </source>
</evidence>
<evidence type="ECO:0000256" key="6">
    <source>
        <dbReference type="ARBA" id="ARBA00022475"/>
    </source>
</evidence>
<keyword evidence="10" id="KW-0770">Synapse</keyword>
<evidence type="ECO:0000259" key="27">
    <source>
        <dbReference type="PROSITE" id="PS50850"/>
    </source>
</evidence>
<dbReference type="EnsemblMetazoa" id="SMAR005906-RA">
    <property type="protein sequence ID" value="SMAR005906-PA"/>
    <property type="gene ID" value="SMAR005906"/>
</dbReference>
<dbReference type="GO" id="GO:0016323">
    <property type="term" value="C:basolateral plasma membrane"/>
    <property type="evidence" value="ECO:0007669"/>
    <property type="project" value="UniProtKB-SubCell"/>
</dbReference>